<dbReference type="PANTHER" id="PTHR15503:SF39">
    <property type="entry name" value="RETROTRANSPOSON-LIKE PROTEIN 1"/>
    <property type="match status" value="1"/>
</dbReference>
<keyword evidence="3" id="KW-1185">Reference proteome</keyword>
<sequence>MEGLSESLMHELAPCKLPETSQVHMTAPMRFDGTPSECREFLVHVDIHFKLNPQIFITDIAKVGFIINNLSGRALTWVNPLWEAEKPIVLDYKDFIAELKRTFNPTRKAKVAGKSLFRIRQGNRTVFDYAIEFKTLVSDVNWTNETLITPP</sequence>
<dbReference type="Pfam" id="PF16297">
    <property type="entry name" value="DUF4939"/>
    <property type="match status" value="1"/>
</dbReference>
<dbReference type="Ensembl" id="ENSLLET00000036531.1">
    <property type="protein sequence ID" value="ENSLLEP00000035194.1"/>
    <property type="gene ID" value="ENSLLEG00000022263.1"/>
</dbReference>
<evidence type="ECO:0000313" key="3">
    <source>
        <dbReference type="Proteomes" id="UP000694569"/>
    </source>
</evidence>
<dbReference type="AlphaFoldDB" id="A0A8C5QD79"/>
<organism evidence="2 3">
    <name type="scientific">Leptobrachium leishanense</name>
    <name type="common">Leishan spiny toad</name>
    <dbReference type="NCBI Taxonomy" id="445787"/>
    <lineage>
        <taxon>Eukaryota</taxon>
        <taxon>Metazoa</taxon>
        <taxon>Chordata</taxon>
        <taxon>Craniata</taxon>
        <taxon>Vertebrata</taxon>
        <taxon>Euteleostomi</taxon>
        <taxon>Amphibia</taxon>
        <taxon>Batrachia</taxon>
        <taxon>Anura</taxon>
        <taxon>Pelobatoidea</taxon>
        <taxon>Megophryidae</taxon>
        <taxon>Leptobrachium</taxon>
    </lineage>
</organism>
<reference evidence="2" key="2">
    <citation type="submission" date="2025-09" db="UniProtKB">
        <authorList>
            <consortium name="Ensembl"/>
        </authorList>
    </citation>
    <scope>IDENTIFICATION</scope>
</reference>
<dbReference type="OrthoDB" id="9508136at2759"/>
<dbReference type="Proteomes" id="UP000694569">
    <property type="component" value="Unplaced"/>
</dbReference>
<dbReference type="PANTHER" id="PTHR15503">
    <property type="entry name" value="LDOC1 RELATED"/>
    <property type="match status" value="1"/>
</dbReference>
<protein>
    <recommendedName>
        <fullName evidence="1">DUF4939 domain-containing protein</fullName>
    </recommendedName>
</protein>
<name>A0A8C5QD79_9ANUR</name>
<evidence type="ECO:0000259" key="1">
    <source>
        <dbReference type="Pfam" id="PF16297"/>
    </source>
</evidence>
<reference evidence="2" key="1">
    <citation type="submission" date="2025-08" db="UniProtKB">
        <authorList>
            <consortium name="Ensembl"/>
        </authorList>
    </citation>
    <scope>IDENTIFICATION</scope>
</reference>
<feature type="domain" description="DUF4939" evidence="1">
    <location>
        <begin position="22"/>
        <end position="104"/>
    </location>
</feature>
<dbReference type="GeneTree" id="ENSGT01120000272103"/>
<proteinExistence type="predicted"/>
<dbReference type="InterPro" id="IPR032567">
    <property type="entry name" value="RTL1-rel"/>
</dbReference>
<dbReference type="InterPro" id="IPR032549">
    <property type="entry name" value="DUF4939"/>
</dbReference>
<accession>A0A8C5QD79</accession>
<evidence type="ECO:0000313" key="2">
    <source>
        <dbReference type="Ensembl" id="ENSLLEP00000035194.1"/>
    </source>
</evidence>